<dbReference type="InParanoid" id="G2YYE2"/>
<evidence type="ECO:0000313" key="3">
    <source>
        <dbReference type="Proteomes" id="UP000008177"/>
    </source>
</evidence>
<feature type="compositionally biased region" description="Polar residues" evidence="1">
    <location>
        <begin position="57"/>
        <end position="68"/>
    </location>
</feature>
<dbReference type="HOGENOM" id="CLU_2793735_0_0_1"/>
<reference evidence="3" key="1">
    <citation type="journal article" date="2011" name="PLoS Genet.">
        <title>Genomic analysis of the necrotrophic fungal pathogens Sclerotinia sclerotiorum and Botrytis cinerea.</title>
        <authorList>
            <person name="Amselem J."/>
            <person name="Cuomo C.A."/>
            <person name="van Kan J.A."/>
            <person name="Viaud M."/>
            <person name="Benito E.P."/>
            <person name="Couloux A."/>
            <person name="Coutinho P.M."/>
            <person name="de Vries R.P."/>
            <person name="Dyer P.S."/>
            <person name="Fillinger S."/>
            <person name="Fournier E."/>
            <person name="Gout L."/>
            <person name="Hahn M."/>
            <person name="Kohn L."/>
            <person name="Lapalu N."/>
            <person name="Plummer K.M."/>
            <person name="Pradier J.M."/>
            <person name="Quevillon E."/>
            <person name="Sharon A."/>
            <person name="Simon A."/>
            <person name="ten Have A."/>
            <person name="Tudzynski B."/>
            <person name="Tudzynski P."/>
            <person name="Wincker P."/>
            <person name="Andrew M."/>
            <person name="Anthouard V."/>
            <person name="Beever R.E."/>
            <person name="Beffa R."/>
            <person name="Benoit I."/>
            <person name="Bouzid O."/>
            <person name="Brault B."/>
            <person name="Chen Z."/>
            <person name="Choquer M."/>
            <person name="Collemare J."/>
            <person name="Cotton P."/>
            <person name="Danchin E.G."/>
            <person name="Da Silva C."/>
            <person name="Gautier A."/>
            <person name="Giraud C."/>
            <person name="Giraud T."/>
            <person name="Gonzalez C."/>
            <person name="Grossetete S."/>
            <person name="Guldener U."/>
            <person name="Henrissat B."/>
            <person name="Howlett B.J."/>
            <person name="Kodira C."/>
            <person name="Kretschmer M."/>
            <person name="Lappartient A."/>
            <person name="Leroch M."/>
            <person name="Levis C."/>
            <person name="Mauceli E."/>
            <person name="Neuveglise C."/>
            <person name="Oeser B."/>
            <person name="Pearson M."/>
            <person name="Poulain J."/>
            <person name="Poussereau N."/>
            <person name="Quesneville H."/>
            <person name="Rascle C."/>
            <person name="Schumacher J."/>
            <person name="Segurens B."/>
            <person name="Sexton A."/>
            <person name="Silva E."/>
            <person name="Sirven C."/>
            <person name="Soanes D.M."/>
            <person name="Talbot N.J."/>
            <person name="Templeton M."/>
            <person name="Yandava C."/>
            <person name="Yarden O."/>
            <person name="Zeng Q."/>
            <person name="Rollins J.A."/>
            <person name="Lebrun M.H."/>
            <person name="Dickman M."/>
        </authorList>
    </citation>
    <scope>NUCLEOTIDE SEQUENCE [LARGE SCALE GENOMIC DNA]</scope>
    <source>
        <strain evidence="3">T4</strain>
    </source>
</reference>
<protein>
    <submittedName>
        <fullName evidence="2">Uncharacterized protein</fullName>
    </submittedName>
</protein>
<dbReference type="AlphaFoldDB" id="G2YYE2"/>
<feature type="region of interest" description="Disordered" evidence="1">
    <location>
        <begin position="45"/>
        <end position="68"/>
    </location>
</feature>
<organism evidence="2 3">
    <name type="scientific">Botryotinia fuckeliana (strain T4)</name>
    <name type="common">Noble rot fungus</name>
    <name type="synonym">Botrytis cinerea</name>
    <dbReference type="NCBI Taxonomy" id="999810"/>
    <lineage>
        <taxon>Eukaryota</taxon>
        <taxon>Fungi</taxon>
        <taxon>Dikarya</taxon>
        <taxon>Ascomycota</taxon>
        <taxon>Pezizomycotina</taxon>
        <taxon>Leotiomycetes</taxon>
        <taxon>Helotiales</taxon>
        <taxon>Sclerotiniaceae</taxon>
        <taxon>Botrytis</taxon>
    </lineage>
</organism>
<gene>
    <name evidence="2" type="ORF">BofuT4_uP144480.1</name>
</gene>
<evidence type="ECO:0000256" key="1">
    <source>
        <dbReference type="SAM" id="MobiDB-lite"/>
    </source>
</evidence>
<proteinExistence type="predicted"/>
<dbReference type="Proteomes" id="UP000008177">
    <property type="component" value="Unplaced contigs"/>
</dbReference>
<sequence length="68" mass="7975">MNFLRQEGNLATCRRLVFEPRFEVLSKNPDIGALMQELDLEDLHPEDSEDCRDKQDSSSNDQMQELFE</sequence>
<dbReference type="EMBL" id="FQ790361">
    <property type="protein sequence ID" value="CCD56640.1"/>
    <property type="molecule type" value="Genomic_DNA"/>
</dbReference>
<name>G2YYE2_BOTF4</name>
<feature type="compositionally biased region" description="Basic and acidic residues" evidence="1">
    <location>
        <begin position="45"/>
        <end position="56"/>
    </location>
</feature>
<evidence type="ECO:0000313" key="2">
    <source>
        <dbReference type="EMBL" id="CCD56640.1"/>
    </source>
</evidence>
<accession>G2YYE2</accession>